<name>A0ABN0MRZ0_9CHLA</name>
<evidence type="ECO:0000256" key="1">
    <source>
        <dbReference type="SAM" id="MobiDB-lite"/>
    </source>
</evidence>
<proteinExistence type="predicted"/>
<keyword evidence="2" id="KW-1133">Transmembrane helix</keyword>
<sequence length="128" mass="14089">MSTFAKPLDRPPNTNYSTERFLSLPRYNKKTQRIKTTITIISLAAIVIASAGIVATILTGCLPLIAIPVIAMLTSVVLLTIIYKLRPRISPDLSIFCPENLDEKTLSYPSINSSTSREIHSPSPEKMS</sequence>
<feature type="region of interest" description="Disordered" evidence="1">
    <location>
        <begin position="105"/>
        <end position="128"/>
    </location>
</feature>
<organism evidence="3 4">
    <name type="scientific">Chlamydia avium</name>
    <dbReference type="NCBI Taxonomy" id="1457141"/>
    <lineage>
        <taxon>Bacteria</taxon>
        <taxon>Pseudomonadati</taxon>
        <taxon>Chlamydiota</taxon>
        <taxon>Chlamydiia</taxon>
        <taxon>Chlamydiales</taxon>
        <taxon>Chlamydiaceae</taxon>
        <taxon>Chlamydia/Chlamydophila group</taxon>
        <taxon>Chlamydia</taxon>
    </lineage>
</organism>
<comment type="caution">
    <text evidence="3">The sequence shown here is derived from an EMBL/GenBank/DDBJ whole genome shotgun (WGS) entry which is preliminary data.</text>
</comment>
<gene>
    <name evidence="3" type="ORF">CP10881SC42_0612</name>
</gene>
<keyword evidence="2" id="KW-0472">Membrane</keyword>
<accession>A0ABN0MRZ0</accession>
<protein>
    <submittedName>
        <fullName evidence="3">Uncharacterized protein</fullName>
    </submittedName>
</protein>
<evidence type="ECO:0000313" key="3">
    <source>
        <dbReference type="EMBL" id="EPP38260.1"/>
    </source>
</evidence>
<feature type="transmembrane region" description="Helical" evidence="2">
    <location>
        <begin position="64"/>
        <end position="83"/>
    </location>
</feature>
<dbReference type="EMBL" id="ATND01000002">
    <property type="protein sequence ID" value="EPP38260.1"/>
    <property type="molecule type" value="Genomic_DNA"/>
</dbReference>
<reference evidence="3" key="1">
    <citation type="submission" date="2013-04" db="EMBL/GenBank/DDBJ databases">
        <title>Genome sequence of Chlamydia psittaci 10_881_SC42.</title>
        <authorList>
            <person name="Huot-Creasy H."/>
            <person name="McCracken C.L."/>
            <person name="Humphries M."/>
            <person name="Sachse K."/>
            <person name="Laroucau K."/>
            <person name="Bavoil P."/>
            <person name="Myers G.S."/>
        </authorList>
    </citation>
    <scope>NUCLEOTIDE SEQUENCE [LARGE SCALE GENOMIC DNA]</scope>
    <source>
        <strain evidence="3">10_881_SC42</strain>
    </source>
</reference>
<keyword evidence="4" id="KW-1185">Reference proteome</keyword>
<dbReference type="Proteomes" id="UP000014821">
    <property type="component" value="Unassembled WGS sequence"/>
</dbReference>
<feature type="transmembrane region" description="Helical" evidence="2">
    <location>
        <begin position="36"/>
        <end position="58"/>
    </location>
</feature>
<keyword evidence="2" id="KW-0812">Transmembrane</keyword>
<feature type="compositionally biased region" description="Polar residues" evidence="1">
    <location>
        <begin position="107"/>
        <end position="116"/>
    </location>
</feature>
<evidence type="ECO:0000256" key="2">
    <source>
        <dbReference type="SAM" id="Phobius"/>
    </source>
</evidence>
<dbReference type="RefSeq" id="WP_020356090.1">
    <property type="nucleotide sequence ID" value="NZ_KE360587.1"/>
</dbReference>
<evidence type="ECO:0000313" key="4">
    <source>
        <dbReference type="Proteomes" id="UP000014821"/>
    </source>
</evidence>